<dbReference type="OrthoDB" id="21319at2"/>
<protein>
    <recommendedName>
        <fullName evidence="9">Aminodeoxychorismate lyase</fullName>
        <ecNumber evidence="6">4.1.3.38</ecNumber>
    </recommendedName>
    <alternativeName>
        <fullName evidence="10">4-amino-4-deoxychorismate lyase</fullName>
    </alternativeName>
</protein>
<dbReference type="InterPro" id="IPR043131">
    <property type="entry name" value="BCAT-like_N"/>
</dbReference>
<proteinExistence type="inferred from homology"/>
<evidence type="ECO:0000256" key="3">
    <source>
        <dbReference type="ARBA" id="ARBA00022898"/>
    </source>
</evidence>
<evidence type="ECO:0000256" key="2">
    <source>
        <dbReference type="ARBA" id="ARBA00009320"/>
    </source>
</evidence>
<dbReference type="GO" id="GO:0005829">
    <property type="term" value="C:cytosol"/>
    <property type="evidence" value="ECO:0007669"/>
    <property type="project" value="TreeGrafter"/>
</dbReference>
<sequence length="286" mass="31626">MTDTVYLNGDYVAKEQAKISVLDRGFLFADGVYEVIPVYRSKPFRADQHLARLFDSLAQINLLSPYTKTQWLQIIEQVIQCNLSEHGEHQSIYLQVTRGIDSKRQHAITVPLAATVLVMASKLDSAQGTLNGIKATLLEDIRWHHCNIKSIALLANTLLVNQAQAKGFDEAILHRQQELTEGASSNVFLVKQGKIFTPPKSQYILGGITRDLIIELCSDAGLEVYQQSIHIEELSAADEIWICSSTREISPIVAIDDKIIGSGDVGPVTKRIAASLQAFKSQLLAD</sequence>
<dbReference type="CDD" id="cd01558">
    <property type="entry name" value="D-AAT_like"/>
    <property type="match status" value="1"/>
</dbReference>
<dbReference type="PANTHER" id="PTHR42743">
    <property type="entry name" value="AMINO-ACID AMINOTRANSFERASE"/>
    <property type="match status" value="1"/>
</dbReference>
<dbReference type="GO" id="GO:0046656">
    <property type="term" value="P:folic acid biosynthetic process"/>
    <property type="evidence" value="ECO:0007669"/>
    <property type="project" value="UniProtKB-KW"/>
</dbReference>
<evidence type="ECO:0000256" key="10">
    <source>
        <dbReference type="ARBA" id="ARBA00080135"/>
    </source>
</evidence>
<dbReference type="Gene3D" id="3.30.470.10">
    <property type="match status" value="1"/>
</dbReference>
<dbReference type="RefSeq" id="WP_138318322.1">
    <property type="nucleotide sequence ID" value="NZ_VCBC01000002.1"/>
</dbReference>
<dbReference type="InterPro" id="IPR018300">
    <property type="entry name" value="Aminotrans_IV_CS"/>
</dbReference>
<comment type="caution">
    <text evidence="13">The sequence shown here is derived from an EMBL/GenBank/DDBJ whole genome shotgun (WGS) entry which is preliminary data.</text>
</comment>
<dbReference type="InterPro" id="IPR050571">
    <property type="entry name" value="Class-IV_PLP-Dep_Aminotrnsfr"/>
</dbReference>
<dbReference type="GO" id="GO:0008652">
    <property type="term" value="P:amino acid biosynthetic process"/>
    <property type="evidence" value="ECO:0007669"/>
    <property type="project" value="UniProtKB-ARBA"/>
</dbReference>
<organism evidence="13 14">
    <name type="scientific">Thalassotalea litorea</name>
    <dbReference type="NCBI Taxonomy" id="2020715"/>
    <lineage>
        <taxon>Bacteria</taxon>
        <taxon>Pseudomonadati</taxon>
        <taxon>Pseudomonadota</taxon>
        <taxon>Gammaproteobacteria</taxon>
        <taxon>Alteromonadales</taxon>
        <taxon>Colwelliaceae</taxon>
        <taxon>Thalassotalea</taxon>
    </lineage>
</organism>
<reference evidence="13 14" key="1">
    <citation type="submission" date="2019-05" db="EMBL/GenBank/DDBJ databases">
        <title>Genome sequences of Thalassotalea litorea 1K03283.</title>
        <authorList>
            <person name="Zhang D."/>
        </authorList>
    </citation>
    <scope>NUCLEOTIDE SEQUENCE [LARGE SCALE GENOMIC DNA]</scope>
    <source>
        <strain evidence="13 14">MCCC 1K03283</strain>
    </source>
</reference>
<evidence type="ECO:0000256" key="11">
    <source>
        <dbReference type="RuleBase" id="RU004106"/>
    </source>
</evidence>
<evidence type="ECO:0000256" key="8">
    <source>
        <dbReference type="ARBA" id="ARBA00054027"/>
    </source>
</evidence>
<dbReference type="InterPro" id="IPR036038">
    <property type="entry name" value="Aminotransferase-like"/>
</dbReference>
<comment type="pathway">
    <text evidence="5">Cofactor biosynthesis; tetrahydrofolate biosynthesis; 4-aminobenzoate from chorismate: step 2/2.</text>
</comment>
<dbReference type="PANTHER" id="PTHR42743:SF10">
    <property type="entry name" value="D-ALANINE AMINOTRANSFERASE"/>
    <property type="match status" value="1"/>
</dbReference>
<dbReference type="EC" id="4.1.3.38" evidence="6"/>
<dbReference type="AlphaFoldDB" id="A0A5R9ISV1"/>
<evidence type="ECO:0000256" key="6">
    <source>
        <dbReference type="ARBA" id="ARBA00035676"/>
    </source>
</evidence>
<dbReference type="Gene3D" id="3.20.10.10">
    <property type="entry name" value="D-amino Acid Aminotransferase, subunit A, domain 2"/>
    <property type="match status" value="1"/>
</dbReference>
<keyword evidence="13" id="KW-0032">Aminotransferase</keyword>
<dbReference type="Pfam" id="PF01063">
    <property type="entry name" value="Aminotran_4"/>
    <property type="match status" value="1"/>
</dbReference>
<dbReference type="FunFam" id="3.20.10.10:FF:000002">
    <property type="entry name" value="D-alanine aminotransferase"/>
    <property type="match status" value="1"/>
</dbReference>
<comment type="cofactor">
    <cofactor evidence="1 12">
        <name>pyridoxal 5'-phosphate</name>
        <dbReference type="ChEBI" id="CHEBI:597326"/>
    </cofactor>
</comment>
<keyword evidence="14" id="KW-1185">Reference proteome</keyword>
<dbReference type="GO" id="GO:0008483">
    <property type="term" value="F:transaminase activity"/>
    <property type="evidence" value="ECO:0007669"/>
    <property type="project" value="UniProtKB-KW"/>
</dbReference>
<evidence type="ECO:0000256" key="4">
    <source>
        <dbReference type="ARBA" id="ARBA00022909"/>
    </source>
</evidence>
<dbReference type="InterPro" id="IPR001544">
    <property type="entry name" value="Aminotrans_IV"/>
</dbReference>
<evidence type="ECO:0000256" key="7">
    <source>
        <dbReference type="ARBA" id="ARBA00049529"/>
    </source>
</evidence>
<evidence type="ECO:0000313" key="13">
    <source>
        <dbReference type="EMBL" id="TLU67719.1"/>
    </source>
</evidence>
<evidence type="ECO:0000256" key="9">
    <source>
        <dbReference type="ARBA" id="ARBA00069174"/>
    </source>
</evidence>
<dbReference type="GO" id="GO:0008696">
    <property type="term" value="F:4-amino-4-deoxychorismate lyase activity"/>
    <property type="evidence" value="ECO:0007669"/>
    <property type="project" value="UniProtKB-EC"/>
</dbReference>
<name>A0A5R9ISV1_9GAMM</name>
<dbReference type="SUPFAM" id="SSF56752">
    <property type="entry name" value="D-aminoacid aminotransferase-like PLP-dependent enzymes"/>
    <property type="match status" value="1"/>
</dbReference>
<evidence type="ECO:0000256" key="1">
    <source>
        <dbReference type="ARBA" id="ARBA00001933"/>
    </source>
</evidence>
<accession>A0A5R9ISV1</accession>
<evidence type="ECO:0000313" key="14">
    <source>
        <dbReference type="Proteomes" id="UP000307790"/>
    </source>
</evidence>
<keyword evidence="4" id="KW-0289">Folate biosynthesis</keyword>
<dbReference type="PROSITE" id="PS00770">
    <property type="entry name" value="AA_TRANSFER_CLASS_4"/>
    <property type="match status" value="1"/>
</dbReference>
<comment type="catalytic activity">
    <reaction evidence="7">
        <text>4-amino-4-deoxychorismate = 4-aminobenzoate + pyruvate + H(+)</text>
        <dbReference type="Rhea" id="RHEA:16201"/>
        <dbReference type="ChEBI" id="CHEBI:15361"/>
        <dbReference type="ChEBI" id="CHEBI:15378"/>
        <dbReference type="ChEBI" id="CHEBI:17836"/>
        <dbReference type="ChEBI" id="CHEBI:58406"/>
        <dbReference type="EC" id="4.1.3.38"/>
    </reaction>
</comment>
<keyword evidence="3 12" id="KW-0663">Pyridoxal phosphate</keyword>
<comment type="function">
    <text evidence="8">Involved in the biosynthesis of p-aminobenzoate (PABA), a precursor of tetrahydrofolate. Converts 4-amino-4-deoxychorismate into 4-aminobenzoate (PABA) and pyruvate.</text>
</comment>
<dbReference type="InterPro" id="IPR043132">
    <property type="entry name" value="BCAT-like_C"/>
</dbReference>
<comment type="similarity">
    <text evidence="2 11">Belongs to the class-IV pyridoxal-phosphate-dependent aminotransferase family.</text>
</comment>
<evidence type="ECO:0000256" key="12">
    <source>
        <dbReference type="RuleBase" id="RU004516"/>
    </source>
</evidence>
<evidence type="ECO:0000256" key="5">
    <source>
        <dbReference type="ARBA" id="ARBA00035633"/>
    </source>
</evidence>
<dbReference type="EMBL" id="VCBC01000002">
    <property type="protein sequence ID" value="TLU67719.1"/>
    <property type="molecule type" value="Genomic_DNA"/>
</dbReference>
<keyword evidence="13" id="KW-0808">Transferase</keyword>
<dbReference type="Proteomes" id="UP000307790">
    <property type="component" value="Unassembled WGS sequence"/>
</dbReference>
<gene>
    <name evidence="13" type="ORF">FE810_01860</name>
</gene>